<proteinExistence type="predicted"/>
<protein>
    <submittedName>
        <fullName evidence="1">Uncharacterized protein</fullName>
    </submittedName>
</protein>
<dbReference type="EMBL" id="CM020618">
    <property type="protein sequence ID" value="KAK1861300.1"/>
    <property type="molecule type" value="Genomic_DNA"/>
</dbReference>
<name>A0ACC3BTL0_PYRYE</name>
<gene>
    <name evidence="1" type="ORF">I4F81_003884</name>
</gene>
<keyword evidence="2" id="KW-1185">Reference proteome</keyword>
<evidence type="ECO:0000313" key="1">
    <source>
        <dbReference type="EMBL" id="KAK1861300.1"/>
    </source>
</evidence>
<organism evidence="1 2">
    <name type="scientific">Pyropia yezoensis</name>
    <name type="common">Susabi-nori</name>
    <name type="synonym">Porphyra yezoensis</name>
    <dbReference type="NCBI Taxonomy" id="2788"/>
    <lineage>
        <taxon>Eukaryota</taxon>
        <taxon>Rhodophyta</taxon>
        <taxon>Bangiophyceae</taxon>
        <taxon>Bangiales</taxon>
        <taxon>Bangiaceae</taxon>
        <taxon>Pyropia</taxon>
    </lineage>
</organism>
<dbReference type="Proteomes" id="UP000798662">
    <property type="component" value="Chromosome 1"/>
</dbReference>
<sequence>MTRAVAAGREKRGGGGGGGARRRVGLVKGAAAAVAATATATVTTTTAAAAAAAAATGHRVQPRVKTAATAAGVMTTAARVRQRVCRRVGVSRRWGHGAATPPTAPVASARQYTVLPRRRLPTLRVLKKLYAVAPLQRPRRRSTRRQPRRRIDRHACAGMDEGPRGDRPVFPPLPAWWPTPDARRSRDGVLARAPRPAGAGGGTPGGGLVPQEGATVACGAYWRRRPPSWTSLCGASSTTRARPRGGNTVRGEWRRWSRLVLDAPRLARQKLVDVPALATVCTTHW</sequence>
<evidence type="ECO:0000313" key="2">
    <source>
        <dbReference type="Proteomes" id="UP000798662"/>
    </source>
</evidence>
<accession>A0ACC3BTL0</accession>
<comment type="caution">
    <text evidence="1">The sequence shown here is derived from an EMBL/GenBank/DDBJ whole genome shotgun (WGS) entry which is preliminary data.</text>
</comment>
<reference evidence="1" key="1">
    <citation type="submission" date="2019-11" db="EMBL/GenBank/DDBJ databases">
        <title>Nori genome reveals adaptations in red seaweeds to the harsh intertidal environment.</title>
        <authorList>
            <person name="Wang D."/>
            <person name="Mao Y."/>
        </authorList>
    </citation>
    <scope>NUCLEOTIDE SEQUENCE</scope>
    <source>
        <tissue evidence="1">Gametophyte</tissue>
    </source>
</reference>